<keyword evidence="4" id="KW-1185">Reference proteome</keyword>
<evidence type="ECO:0000313" key="4">
    <source>
        <dbReference type="Proteomes" id="UP000637695"/>
    </source>
</evidence>
<dbReference type="SUPFAM" id="SSF51261">
    <property type="entry name" value="Duplicated hybrid motif"/>
    <property type="match status" value="1"/>
</dbReference>
<dbReference type="InterPro" id="IPR050570">
    <property type="entry name" value="Cell_wall_metabolism_enzyme"/>
</dbReference>
<organism evidence="3 4">
    <name type="scientific">Alicyclobacillus cellulosilyticus</name>
    <dbReference type="NCBI Taxonomy" id="1003997"/>
    <lineage>
        <taxon>Bacteria</taxon>
        <taxon>Bacillati</taxon>
        <taxon>Bacillota</taxon>
        <taxon>Bacilli</taxon>
        <taxon>Bacillales</taxon>
        <taxon>Alicyclobacillaceae</taxon>
        <taxon>Alicyclobacillus</taxon>
    </lineage>
</organism>
<comment type="caution">
    <text evidence="3">The sequence shown here is derived from an EMBL/GenBank/DDBJ whole genome shotgun (WGS) entry which is preliminary data.</text>
</comment>
<evidence type="ECO:0000256" key="1">
    <source>
        <dbReference type="ARBA" id="ARBA00022729"/>
    </source>
</evidence>
<keyword evidence="1" id="KW-0732">Signal</keyword>
<dbReference type="InterPro" id="IPR016047">
    <property type="entry name" value="M23ase_b-sheet_dom"/>
</dbReference>
<dbReference type="Proteomes" id="UP000637695">
    <property type="component" value="Unassembled WGS sequence"/>
</dbReference>
<sequence>MRIAVRIVLAAWTALAFFLGAAIFLEHCLTQLPAWEKVYRDGRYIGMVPARASVVTAMRSIADGYGLSIAFAPVHASVPAGYDWRRVAELPVPAAAITVDGRPVVYTRNLQAANTVLQQVRRALIPAGIRVTSVHFVRRVGVRPAVVGALRVQTVRRAVHAILYPDARPLASRAEFLRIPGVARSLGADAVRPAGRQADVHPLLDVVATAAAVRVVRVPYPVHYVATDRLPRGQVRVIRRGTPGQVRQRVLIRYINGRAVGQEVVGTATIRKAEPEVALRGTNDGIAQGEWVWPTDSHFITSPFGPRILGGRYEFHPGVDIACPIGSPVYATNDGQVIDAGWNSGGYGNWVLIDNGRGVETVFGHLSRVMVHAGQVVAKGQLIGYSGETGEATGPHLHYEVRLNGRPVSPTPYM</sequence>
<reference evidence="3" key="2">
    <citation type="submission" date="2020-09" db="EMBL/GenBank/DDBJ databases">
        <authorList>
            <person name="Sun Q."/>
            <person name="Ohkuma M."/>
        </authorList>
    </citation>
    <scope>NUCLEOTIDE SEQUENCE</scope>
    <source>
        <strain evidence="3">JCM 18487</strain>
    </source>
</reference>
<evidence type="ECO:0000259" key="2">
    <source>
        <dbReference type="PROSITE" id="PS51109"/>
    </source>
</evidence>
<reference evidence="3" key="1">
    <citation type="journal article" date="2014" name="Int. J. Syst. Evol. Microbiol.">
        <title>Complete genome sequence of Corynebacterium casei LMG S-19264T (=DSM 44701T), isolated from a smear-ripened cheese.</title>
        <authorList>
            <consortium name="US DOE Joint Genome Institute (JGI-PGF)"/>
            <person name="Walter F."/>
            <person name="Albersmeier A."/>
            <person name="Kalinowski J."/>
            <person name="Ruckert C."/>
        </authorList>
    </citation>
    <scope>NUCLEOTIDE SEQUENCE</scope>
    <source>
        <strain evidence="3">JCM 18487</strain>
    </source>
</reference>
<dbReference type="Pfam" id="PF07501">
    <property type="entry name" value="G5"/>
    <property type="match status" value="1"/>
</dbReference>
<dbReference type="InterPro" id="IPR011055">
    <property type="entry name" value="Dup_hybrid_motif"/>
</dbReference>
<dbReference type="CDD" id="cd12797">
    <property type="entry name" value="M23_peptidase"/>
    <property type="match status" value="1"/>
</dbReference>
<dbReference type="GO" id="GO:0004222">
    <property type="term" value="F:metalloendopeptidase activity"/>
    <property type="evidence" value="ECO:0007669"/>
    <property type="project" value="TreeGrafter"/>
</dbReference>
<dbReference type="EMBL" id="BMOY01000018">
    <property type="protein sequence ID" value="GGJ05809.1"/>
    <property type="molecule type" value="Genomic_DNA"/>
</dbReference>
<evidence type="ECO:0000313" key="3">
    <source>
        <dbReference type="EMBL" id="GGJ05809.1"/>
    </source>
</evidence>
<dbReference type="SMART" id="SM01208">
    <property type="entry name" value="G5"/>
    <property type="match status" value="1"/>
</dbReference>
<proteinExistence type="predicted"/>
<dbReference type="AlphaFoldDB" id="A0A917NJT6"/>
<dbReference type="PROSITE" id="PS51109">
    <property type="entry name" value="G5"/>
    <property type="match status" value="1"/>
</dbReference>
<dbReference type="Pfam" id="PF01551">
    <property type="entry name" value="Peptidase_M23"/>
    <property type="match status" value="1"/>
</dbReference>
<gene>
    <name evidence="3" type="ORF">GCM10010885_13720</name>
</gene>
<dbReference type="PANTHER" id="PTHR21666">
    <property type="entry name" value="PEPTIDASE-RELATED"/>
    <property type="match status" value="1"/>
</dbReference>
<dbReference type="InterPro" id="IPR011098">
    <property type="entry name" value="G5_dom"/>
</dbReference>
<dbReference type="Gene3D" id="2.70.70.10">
    <property type="entry name" value="Glucose Permease (Domain IIA)"/>
    <property type="match status" value="1"/>
</dbReference>
<dbReference type="Gene3D" id="2.20.230.10">
    <property type="entry name" value="Resuscitation-promoting factor rpfb"/>
    <property type="match status" value="1"/>
</dbReference>
<feature type="domain" description="G5" evidence="2">
    <location>
        <begin position="204"/>
        <end position="284"/>
    </location>
</feature>
<dbReference type="RefSeq" id="WP_229776575.1">
    <property type="nucleotide sequence ID" value="NZ_BMOY01000018.1"/>
</dbReference>
<accession>A0A917NJT6</accession>
<name>A0A917NJT6_9BACL</name>
<protein>
    <recommendedName>
        <fullName evidence="2">G5 domain-containing protein</fullName>
    </recommendedName>
</protein>
<dbReference type="PANTHER" id="PTHR21666:SF270">
    <property type="entry name" value="MUREIN HYDROLASE ACTIVATOR ENVC"/>
    <property type="match status" value="1"/>
</dbReference>